<dbReference type="Proteomes" id="UP000245959">
    <property type="component" value="Unassembled WGS sequence"/>
</dbReference>
<proteinExistence type="predicted"/>
<keyword evidence="4" id="KW-1185">Reference proteome</keyword>
<dbReference type="Pfam" id="PF02638">
    <property type="entry name" value="GHL10"/>
    <property type="match status" value="1"/>
</dbReference>
<dbReference type="InterPro" id="IPR003790">
    <property type="entry name" value="GHL10"/>
</dbReference>
<dbReference type="PANTHER" id="PTHR43405">
    <property type="entry name" value="GLYCOSYL HYDROLASE DIGH"/>
    <property type="match status" value="1"/>
</dbReference>
<sequence>MRKLRAGILPAVVFGLLFTGFGLCGANEVLKDPTTGRPVRYGGRFETRRTVSVPPYLQRAREMRGVWVATVENIDFGRHTDAAGFKRDFIAVVNNLQRAKFNAIFFQVRPMCDAFYPSKHNPWSRWMTGKEGQAIPNFDPLAFMVAEAHKRGLEFHAWLNPYRVNAGAQVGKTAYLKTLDNKSFAKRNPGLVLESKLASGRYSLFLNPGEPRVVRHIADTIAEILENYPVDAIHFDDYFYLYSDIGTIDSASFQRNNPGRLSLEEWRRGNVDKAIYTVKKTVDAYNRRSGRKVAFGVSPFGIWANKKSNPNGSLTGGKQSYYAQYADTRGWVRKGWVDYIIPQLYWPFSHEVAAYAALADWWSDAVKGTRVRLFIGQGLYRVGAERIWQPRELVDQMRYNQMLFNVDGTVIFSYRNVFMPGNGQMKEAVSRILQGCWRYPARLPDYPNVR</sequence>
<protein>
    <submittedName>
        <fullName evidence="3">Uncharacterized lipoprotein YddW (UPF0748 family)</fullName>
    </submittedName>
</protein>
<reference evidence="3 4" key="1">
    <citation type="submission" date="2018-04" db="EMBL/GenBank/DDBJ databases">
        <title>Genomic Encyclopedia of Type Strains, Phase IV (KMG-IV): sequencing the most valuable type-strain genomes for metagenomic binning, comparative biology and taxonomic classification.</title>
        <authorList>
            <person name="Goeker M."/>
        </authorList>
    </citation>
    <scope>NUCLEOTIDE SEQUENCE [LARGE SCALE GENOMIC DNA]</scope>
    <source>
        <strain evidence="3 4">DSM 14823</strain>
    </source>
</reference>
<name>A0A2U1BAA5_9BACT</name>
<dbReference type="SUPFAM" id="SSF51445">
    <property type="entry name" value="(Trans)glycosidases"/>
    <property type="match status" value="1"/>
</dbReference>
<dbReference type="GeneID" id="78293921"/>
<dbReference type="Gene3D" id="3.20.20.80">
    <property type="entry name" value="Glycosidases"/>
    <property type="match status" value="1"/>
</dbReference>
<feature type="domain" description="Glycosyl hydrolase-like 10" evidence="2">
    <location>
        <begin position="62"/>
        <end position="385"/>
    </location>
</feature>
<evidence type="ECO:0000313" key="4">
    <source>
        <dbReference type="Proteomes" id="UP000245959"/>
    </source>
</evidence>
<dbReference type="PANTHER" id="PTHR43405:SF1">
    <property type="entry name" value="GLYCOSYL HYDROLASE DIGH"/>
    <property type="match status" value="1"/>
</dbReference>
<dbReference type="EMBL" id="QEKH01000002">
    <property type="protein sequence ID" value="PVY45561.1"/>
    <property type="molecule type" value="Genomic_DNA"/>
</dbReference>
<evidence type="ECO:0000259" key="2">
    <source>
        <dbReference type="Pfam" id="PF02638"/>
    </source>
</evidence>
<evidence type="ECO:0000313" key="3">
    <source>
        <dbReference type="EMBL" id="PVY45561.1"/>
    </source>
</evidence>
<dbReference type="RefSeq" id="WP_165832774.1">
    <property type="nucleotide sequence ID" value="NZ_QEKH01000002.1"/>
</dbReference>
<keyword evidence="3" id="KW-0449">Lipoprotein</keyword>
<dbReference type="AlphaFoldDB" id="A0A2U1BAA5"/>
<evidence type="ECO:0000256" key="1">
    <source>
        <dbReference type="ARBA" id="ARBA00022729"/>
    </source>
</evidence>
<comment type="caution">
    <text evidence="3">The sequence shown here is derived from an EMBL/GenBank/DDBJ whole genome shotgun (WGS) entry which is preliminary data.</text>
</comment>
<gene>
    <name evidence="3" type="ORF">C8D82_102132</name>
</gene>
<organism evidence="3 4">
    <name type="scientific">Victivallis vadensis</name>
    <dbReference type="NCBI Taxonomy" id="172901"/>
    <lineage>
        <taxon>Bacteria</taxon>
        <taxon>Pseudomonadati</taxon>
        <taxon>Lentisphaerota</taxon>
        <taxon>Lentisphaeria</taxon>
        <taxon>Victivallales</taxon>
        <taxon>Victivallaceae</taxon>
        <taxon>Victivallis</taxon>
    </lineage>
</organism>
<keyword evidence="1" id="KW-0732">Signal</keyword>
<dbReference type="InterPro" id="IPR052177">
    <property type="entry name" value="Divisome_Glycosyl_Hydrolase"/>
</dbReference>
<dbReference type="InterPro" id="IPR017853">
    <property type="entry name" value="GH"/>
</dbReference>
<accession>A0A2U1BAA5</accession>